<organism evidence="2">
    <name type="scientific">Nemanthus annamensis</name>
    <dbReference type="NCBI Taxonomy" id="1813764"/>
    <lineage>
        <taxon>Eukaryota</taxon>
        <taxon>Metazoa</taxon>
        <taxon>Cnidaria</taxon>
        <taxon>Anthozoa</taxon>
        <taxon>Hexacorallia</taxon>
        <taxon>Actiniaria</taxon>
        <taxon>Nynantheae</taxon>
        <taxon>Nemathidae</taxon>
        <taxon>Nemanthus</taxon>
    </lineage>
</organism>
<protein>
    <submittedName>
        <fullName evidence="2">U-actitoxin-Nan8a</fullName>
    </submittedName>
</protein>
<proteinExistence type="predicted"/>
<name>A0A3P8MJV3_9CNID</name>
<dbReference type="AlphaFoldDB" id="A0A3P8MJV3"/>
<gene>
    <name evidence="2" type="primary">U-AITX-Nan8a</name>
</gene>
<reference evidence="2" key="1">
    <citation type="submission" date="2016-11" db="EMBL/GenBank/DDBJ databases">
        <title>Toxin and toxin-like genes show dynamic gene family evolution and expression patterns in phylum Cnidaria.</title>
        <authorList>
            <person name="Surm J.M."/>
            <person name="Smith H."/>
            <person name="van der Burg C.A."/>
            <person name="Stewart Z."/>
            <person name="Prentis P.J."/>
            <person name="Pavasovic A."/>
        </authorList>
    </citation>
    <scope>NUCLEOTIDE SEQUENCE</scope>
</reference>
<keyword evidence="1" id="KW-0732">Signal</keyword>
<feature type="signal peptide" evidence="1">
    <location>
        <begin position="1"/>
        <end position="19"/>
    </location>
</feature>
<evidence type="ECO:0000256" key="1">
    <source>
        <dbReference type="SAM" id="SignalP"/>
    </source>
</evidence>
<evidence type="ECO:0000313" key="2">
    <source>
        <dbReference type="EMBL" id="ATY39983.1"/>
    </source>
</evidence>
<dbReference type="EMBL" id="KY176763">
    <property type="protein sequence ID" value="ATY39983.1"/>
    <property type="molecule type" value="Genomic_DNA"/>
</dbReference>
<accession>A0A3P8MJV3</accession>
<feature type="chain" id="PRO_5018320762" evidence="1">
    <location>
        <begin position="20"/>
        <end position="85"/>
    </location>
</feature>
<sequence length="85" mass="9497">MKYLAVLFIALLGVVMISGSVMEDDLYELVREFANDPAPRHGRNGCVNRFAKNICGDLVSQKNCRAASRMGRFARQHCQFLCGLC</sequence>